<dbReference type="Pfam" id="PF13191">
    <property type="entry name" value="AAA_16"/>
    <property type="match status" value="1"/>
</dbReference>
<dbReference type="PROSITE" id="PS51755">
    <property type="entry name" value="OMPR_PHOB"/>
    <property type="match status" value="1"/>
</dbReference>
<evidence type="ECO:0000259" key="8">
    <source>
        <dbReference type="PROSITE" id="PS51755"/>
    </source>
</evidence>
<evidence type="ECO:0000256" key="3">
    <source>
        <dbReference type="ARBA" id="ARBA00023125"/>
    </source>
</evidence>
<keyword evidence="2" id="KW-0805">Transcription regulation</keyword>
<dbReference type="SMART" id="SM01043">
    <property type="entry name" value="BTAD"/>
    <property type="match status" value="1"/>
</dbReference>
<feature type="DNA-binding region" description="OmpR/PhoB-type" evidence="5">
    <location>
        <begin position="2"/>
        <end position="108"/>
    </location>
</feature>
<gene>
    <name evidence="9" type="ORF">CLV43_11487</name>
</gene>
<evidence type="ECO:0000256" key="5">
    <source>
        <dbReference type="PROSITE-ProRule" id="PRU01091"/>
    </source>
</evidence>
<dbReference type="SMART" id="SM00421">
    <property type="entry name" value="HTH_LUXR"/>
    <property type="match status" value="1"/>
</dbReference>
<dbReference type="Pfam" id="PF03704">
    <property type="entry name" value="BTAD"/>
    <property type="match status" value="1"/>
</dbReference>
<evidence type="ECO:0000256" key="1">
    <source>
        <dbReference type="ARBA" id="ARBA00005820"/>
    </source>
</evidence>
<dbReference type="SUPFAM" id="SSF52540">
    <property type="entry name" value="P-loop containing nucleoside triphosphate hydrolases"/>
    <property type="match status" value="1"/>
</dbReference>
<dbReference type="Gene3D" id="1.25.40.10">
    <property type="entry name" value="Tetratricopeptide repeat domain"/>
    <property type="match status" value="2"/>
</dbReference>
<dbReference type="InterPro" id="IPR036388">
    <property type="entry name" value="WH-like_DNA-bd_sf"/>
</dbReference>
<sequence length="1231" mass="132142">MKVQETSGKQVHVELLGPVRAVLGGAEVPLGPSRQRAVFAVLASRTGQAVSREELIAAVWGDSAPVSAPGSVYTYVSALRRALAEAGVADSKETLHSTKHGYALRLDPHRIDTVAFDKLFARAETMAGAGDHRGAAGTLEQALGLFRGEPFSGVPGPFAEHMRTTWAERRVAAVEALATSRLALGAHVELAAELGALVQDYPLRESLRALLMIALSRGGRQAEALAVFRDARETLMRELGTKPGPALRQAHAVVLSGDEAPEGAAGVEVADEPSGPSALRHANSEVFVGRDAEARRLRDRLVDVAAGVGGTVWIEGEPGIGKSELLAVGLADSERLGCQVGWAVADQLAGRFPLQVLLECLGIDQSSSDPDRADLAGRLRTGGPEGGGTEDGDPIQSVVDRILSLVDRMCHRAPTVLVLDDLQWADESSVSLWRRLAAATRQLPLLLVTCSRSRHGRTELDQLRSRVRANDGDVLILEPLTYLDVDSMTAELVGGRPGQELRKLTARAAGNPLYLREMVGALVRDQAVDLIDGVAHVDETQAEDAPRTLFAAVQRTSQSLPERTREVLRWAAVLGAEATIAQIAGLSGRLVPEVARAVKDAMAANVLGHGEPRLVFRHPLLREAAYGSISGPMRGVLHKQAAKALADAGAPSSRVAEQLVAAASDLDSWVGDWLVDNAAELSNRAPLISAELLEQALDLGGPRDPNRELLLVALVRVLFRLARDPEAQARQALAISTDPTRSAEMRQLLAATLLRQDKRQLALQALTEAEVDPSVPEIWHVRHKSLLAHLRRDVTYIDEAEVAGKAAHAEAVANGDAYLVAHALQTLWLVESVRRNHRSALKYVDDAIVAVDGAPELAGMHFNLLDNRMFTLQNLDQLDEVDVALATVDELTVKYGLPVGPQVSAAVHHYWTGRWDEALLELNTVAEDGPAISYSGLVDPGPNGLLLHGVSALIALHRHDSASSAAHLDAADALLVVTAAEREACDFLLLARSLAAVQSGDVRRGLDAVKRILNPAYADMMLRHQWLPDILRLALEVGDHDRVAEVMEVAELEAARESVPTRAYTALHRCKALVTGDPEPALVAVGHYRQVGRRVELAAALEEASVLLAKVGMRADARAAFAEAAEIYTELDAKWDLARAGAKMDEFGIHHDVAATSTRAAAGWDTLTPVELRIAELVASGQSNPDIAVRMSLPRRMVQAHVTRILGKLGVRSRSQIAERHHELGRSATGR</sequence>
<dbReference type="SMART" id="SM00862">
    <property type="entry name" value="Trans_reg_C"/>
    <property type="match status" value="1"/>
</dbReference>
<dbReference type="InterPro" id="IPR000792">
    <property type="entry name" value="Tscrpt_reg_LuxR_C"/>
</dbReference>
<dbReference type="InterPro" id="IPR027417">
    <property type="entry name" value="P-loop_NTPase"/>
</dbReference>
<dbReference type="InterPro" id="IPR016032">
    <property type="entry name" value="Sig_transdc_resp-reg_C-effctor"/>
</dbReference>
<organism evidence="9 10">
    <name type="scientific">Umezawaea tangerina</name>
    <dbReference type="NCBI Taxonomy" id="84725"/>
    <lineage>
        <taxon>Bacteria</taxon>
        <taxon>Bacillati</taxon>
        <taxon>Actinomycetota</taxon>
        <taxon>Actinomycetes</taxon>
        <taxon>Pseudonocardiales</taxon>
        <taxon>Pseudonocardiaceae</taxon>
        <taxon>Umezawaea</taxon>
    </lineage>
</organism>
<feature type="domain" description="HTH luxR-type" evidence="7">
    <location>
        <begin position="1160"/>
        <end position="1225"/>
    </location>
</feature>
<dbReference type="Pfam" id="PF00486">
    <property type="entry name" value="Trans_reg_C"/>
    <property type="match status" value="1"/>
</dbReference>
<evidence type="ECO:0000313" key="9">
    <source>
        <dbReference type="EMBL" id="PRY35169.1"/>
    </source>
</evidence>
<dbReference type="Pfam" id="PF00196">
    <property type="entry name" value="GerE"/>
    <property type="match status" value="1"/>
</dbReference>
<feature type="domain" description="OmpR/PhoB-type" evidence="8">
    <location>
        <begin position="2"/>
        <end position="108"/>
    </location>
</feature>
<dbReference type="SUPFAM" id="SSF46894">
    <property type="entry name" value="C-terminal effector domain of the bipartite response regulators"/>
    <property type="match status" value="2"/>
</dbReference>
<dbReference type="Gene3D" id="3.40.50.300">
    <property type="entry name" value="P-loop containing nucleotide triphosphate hydrolases"/>
    <property type="match status" value="1"/>
</dbReference>
<dbReference type="InterPro" id="IPR011990">
    <property type="entry name" value="TPR-like_helical_dom_sf"/>
</dbReference>
<dbReference type="GO" id="GO:0006355">
    <property type="term" value="P:regulation of DNA-templated transcription"/>
    <property type="evidence" value="ECO:0007669"/>
    <property type="project" value="InterPro"/>
</dbReference>
<feature type="region of interest" description="Disordered" evidence="6">
    <location>
        <begin position="371"/>
        <end position="394"/>
    </location>
</feature>
<dbReference type="InterPro" id="IPR001867">
    <property type="entry name" value="OmpR/PhoB-type_DNA-bd"/>
</dbReference>
<dbReference type="InterPro" id="IPR005158">
    <property type="entry name" value="BTAD"/>
</dbReference>
<comment type="caution">
    <text evidence="9">The sequence shown here is derived from an EMBL/GenBank/DDBJ whole genome shotgun (WGS) entry which is preliminary data.</text>
</comment>
<dbReference type="AlphaFoldDB" id="A0A2T0SP30"/>
<dbReference type="PANTHER" id="PTHR35807">
    <property type="entry name" value="TRANSCRIPTIONAL REGULATOR REDD-RELATED"/>
    <property type="match status" value="1"/>
</dbReference>
<dbReference type="GO" id="GO:0000160">
    <property type="term" value="P:phosphorelay signal transduction system"/>
    <property type="evidence" value="ECO:0007669"/>
    <property type="project" value="InterPro"/>
</dbReference>
<dbReference type="CDD" id="cd15831">
    <property type="entry name" value="BTAD"/>
    <property type="match status" value="1"/>
</dbReference>
<accession>A0A2T0SP30</accession>
<keyword evidence="3 5" id="KW-0238">DNA-binding</keyword>
<dbReference type="RefSeq" id="WP_245887260.1">
    <property type="nucleotide sequence ID" value="NZ_PVTF01000014.1"/>
</dbReference>
<dbReference type="PROSITE" id="PS50043">
    <property type="entry name" value="HTH_LUXR_2"/>
    <property type="match status" value="1"/>
</dbReference>
<evidence type="ECO:0000259" key="7">
    <source>
        <dbReference type="PROSITE" id="PS50043"/>
    </source>
</evidence>
<reference evidence="9 10" key="1">
    <citation type="submission" date="2018-03" db="EMBL/GenBank/DDBJ databases">
        <title>Genomic Encyclopedia of Archaeal and Bacterial Type Strains, Phase II (KMG-II): from individual species to whole genera.</title>
        <authorList>
            <person name="Goeker M."/>
        </authorList>
    </citation>
    <scope>NUCLEOTIDE SEQUENCE [LARGE SCALE GENOMIC DNA]</scope>
    <source>
        <strain evidence="9 10">DSM 44720</strain>
    </source>
</reference>
<evidence type="ECO:0000256" key="2">
    <source>
        <dbReference type="ARBA" id="ARBA00023015"/>
    </source>
</evidence>
<dbReference type="SUPFAM" id="SSF48452">
    <property type="entry name" value="TPR-like"/>
    <property type="match status" value="2"/>
</dbReference>
<name>A0A2T0SP30_9PSEU</name>
<evidence type="ECO:0000256" key="4">
    <source>
        <dbReference type="ARBA" id="ARBA00023163"/>
    </source>
</evidence>
<comment type="similarity">
    <text evidence="1">Belongs to the AfsR/DnrI/RedD regulatory family.</text>
</comment>
<keyword evidence="10" id="KW-1185">Reference proteome</keyword>
<dbReference type="Proteomes" id="UP000239494">
    <property type="component" value="Unassembled WGS sequence"/>
</dbReference>
<keyword evidence="4" id="KW-0804">Transcription</keyword>
<dbReference type="CDD" id="cd06170">
    <property type="entry name" value="LuxR_C_like"/>
    <property type="match status" value="1"/>
</dbReference>
<proteinExistence type="inferred from homology"/>
<dbReference type="CDD" id="cd00383">
    <property type="entry name" value="trans_reg_C"/>
    <property type="match status" value="1"/>
</dbReference>
<evidence type="ECO:0000313" key="10">
    <source>
        <dbReference type="Proteomes" id="UP000239494"/>
    </source>
</evidence>
<evidence type="ECO:0000256" key="6">
    <source>
        <dbReference type="SAM" id="MobiDB-lite"/>
    </source>
</evidence>
<dbReference type="InterPro" id="IPR041664">
    <property type="entry name" value="AAA_16"/>
</dbReference>
<dbReference type="EMBL" id="PVTF01000014">
    <property type="protein sequence ID" value="PRY35169.1"/>
    <property type="molecule type" value="Genomic_DNA"/>
</dbReference>
<dbReference type="Gene3D" id="1.10.10.10">
    <property type="entry name" value="Winged helix-like DNA-binding domain superfamily/Winged helix DNA-binding domain"/>
    <property type="match status" value="2"/>
</dbReference>
<dbReference type="PANTHER" id="PTHR35807:SF1">
    <property type="entry name" value="TRANSCRIPTIONAL REGULATOR REDD"/>
    <property type="match status" value="1"/>
</dbReference>
<dbReference type="InterPro" id="IPR051677">
    <property type="entry name" value="AfsR-DnrI-RedD_regulator"/>
</dbReference>
<protein>
    <submittedName>
        <fullName evidence="9">Transcriptional regulator</fullName>
    </submittedName>
</protein>
<dbReference type="GO" id="GO:0003677">
    <property type="term" value="F:DNA binding"/>
    <property type="evidence" value="ECO:0007669"/>
    <property type="project" value="UniProtKB-UniRule"/>
</dbReference>